<protein>
    <recommendedName>
        <fullName evidence="1">BTB domain-containing protein</fullName>
    </recommendedName>
</protein>
<dbReference type="SUPFAM" id="SSF54695">
    <property type="entry name" value="POZ domain"/>
    <property type="match status" value="1"/>
</dbReference>
<evidence type="ECO:0000259" key="1">
    <source>
        <dbReference type="PROSITE" id="PS50097"/>
    </source>
</evidence>
<evidence type="ECO:0000313" key="3">
    <source>
        <dbReference type="Proteomes" id="UP000179179"/>
    </source>
</evidence>
<sequence>MTTGTSNAFHEFLESDVVSLQAFNSTHVFKVHKALLDAKCEVIASAFNSNFTEGRSRVYTFSDSSEDTLARFLEWAYRGDYAEPVVKHLDKTTDQAKKAHASDQLESLDHPLVAHMALLIFSEKYIVPKLRDFVFAKIKVAIQVMNKPYTANDRLVLSLS</sequence>
<dbReference type="RefSeq" id="XP_022390790.1">
    <property type="nucleotide sequence ID" value="XM_022530791.1"/>
</dbReference>
<dbReference type="Gene3D" id="3.30.710.10">
    <property type="entry name" value="Potassium Channel Kv1.1, Chain A"/>
    <property type="match status" value="1"/>
</dbReference>
<comment type="caution">
    <text evidence="2">The sequence shown here is derived from an EMBL/GenBank/DDBJ whole genome shotgun (WGS) entry which is preliminary data.</text>
</comment>
<evidence type="ECO:0000313" key="2">
    <source>
        <dbReference type="EMBL" id="OGM47073.1"/>
    </source>
</evidence>
<dbReference type="PANTHER" id="PTHR47843">
    <property type="entry name" value="BTB DOMAIN-CONTAINING PROTEIN-RELATED"/>
    <property type="match status" value="1"/>
</dbReference>
<dbReference type="GeneID" id="34447051"/>
<accession>A0A1F8A5W1</accession>
<reference evidence="2 3" key="1">
    <citation type="journal article" date="2016" name="Genome Biol. Evol.">
        <title>Draft genome sequence of an aflatoxigenic Aspergillus species, A. bombycis.</title>
        <authorList>
            <person name="Moore G.G."/>
            <person name="Mack B.M."/>
            <person name="Beltz S.B."/>
            <person name="Gilbert M.K."/>
        </authorList>
    </citation>
    <scope>NUCLEOTIDE SEQUENCE [LARGE SCALE GENOMIC DNA]</scope>
    <source>
        <strain evidence="3">NRRL 26010</strain>
    </source>
</reference>
<dbReference type="AlphaFoldDB" id="A0A1F8A5W1"/>
<keyword evidence="3" id="KW-1185">Reference proteome</keyword>
<dbReference type="OrthoDB" id="6359816at2759"/>
<organism evidence="2 3">
    <name type="scientific">Aspergillus bombycis</name>
    <dbReference type="NCBI Taxonomy" id="109264"/>
    <lineage>
        <taxon>Eukaryota</taxon>
        <taxon>Fungi</taxon>
        <taxon>Dikarya</taxon>
        <taxon>Ascomycota</taxon>
        <taxon>Pezizomycotina</taxon>
        <taxon>Eurotiomycetes</taxon>
        <taxon>Eurotiomycetidae</taxon>
        <taxon>Eurotiales</taxon>
        <taxon>Aspergillaceae</taxon>
        <taxon>Aspergillus</taxon>
    </lineage>
</organism>
<name>A0A1F8A5W1_9EURO</name>
<gene>
    <name evidence="2" type="ORF">ABOM_003661</name>
</gene>
<dbReference type="InterPro" id="IPR000210">
    <property type="entry name" value="BTB/POZ_dom"/>
</dbReference>
<dbReference type="CDD" id="cd18186">
    <property type="entry name" value="BTB_POZ_ZBTB_KLHL-like"/>
    <property type="match status" value="1"/>
</dbReference>
<dbReference type="Proteomes" id="UP000179179">
    <property type="component" value="Unassembled WGS sequence"/>
</dbReference>
<dbReference type="PANTHER" id="PTHR47843:SF3">
    <property type="entry name" value="BTB DOMAIN-CONTAINING PROTEIN"/>
    <property type="match status" value="1"/>
</dbReference>
<dbReference type="Pfam" id="PF00651">
    <property type="entry name" value="BTB"/>
    <property type="match status" value="1"/>
</dbReference>
<feature type="domain" description="BTB" evidence="1">
    <location>
        <begin position="15"/>
        <end position="85"/>
    </location>
</feature>
<dbReference type="PROSITE" id="PS50097">
    <property type="entry name" value="BTB"/>
    <property type="match status" value="1"/>
</dbReference>
<dbReference type="EMBL" id="LYCR01000026">
    <property type="protein sequence ID" value="OGM47073.1"/>
    <property type="molecule type" value="Genomic_DNA"/>
</dbReference>
<proteinExistence type="predicted"/>
<dbReference type="InterPro" id="IPR011333">
    <property type="entry name" value="SKP1/BTB/POZ_sf"/>
</dbReference>